<comment type="caution">
    <text evidence="1">The sequence shown here is derived from an EMBL/GenBank/DDBJ whole genome shotgun (WGS) entry which is preliminary data.</text>
</comment>
<keyword evidence="2" id="KW-1185">Reference proteome</keyword>
<evidence type="ECO:0000313" key="2">
    <source>
        <dbReference type="Proteomes" id="UP000677803"/>
    </source>
</evidence>
<sequence length="344" mass="38062">MVKQNLQHLLFEELPKPSHSTKARVDWTVHATQSGLTTASQSLTDAFNTCLTGGLMELNQRGKLLKHEAVCYFFDCMNHLSINYGPLNAGKVVRQGLLFASSKDHESRVKRLHLQDRKRQTTSISSLGISNVGSVPIFQPSHAPVSLSFGLAKKKYALHYSTQRAQETPDREGTCACINCKDYRSVVSEETEGGSLLVVDKMLSCVGFENHGADDMWISSLVPAITDALRSASTCISAKCENAEEASGVHREASLKKKSEEEREKICTNKHAEGGGDEYWYKPESEKRKHSNPVIQQLGSVEHIVTGHSNTPVVQGMLTYTHYKYVTITFTSLTLALPEGVYDN</sequence>
<dbReference type="Proteomes" id="UP000677803">
    <property type="component" value="Unassembled WGS sequence"/>
</dbReference>
<gene>
    <name evidence="1" type="ORF">MMEN_LOCUS14165</name>
</gene>
<proteinExistence type="predicted"/>
<accession>A0A8S4B8K0</accession>
<dbReference type="EMBL" id="CAJRST010017779">
    <property type="protein sequence ID" value="CAG5946797.1"/>
    <property type="molecule type" value="Genomic_DNA"/>
</dbReference>
<name>A0A8S4B8K0_9TELE</name>
<organism evidence="1 2">
    <name type="scientific">Menidia menidia</name>
    <name type="common">Atlantic silverside</name>
    <dbReference type="NCBI Taxonomy" id="238744"/>
    <lineage>
        <taxon>Eukaryota</taxon>
        <taxon>Metazoa</taxon>
        <taxon>Chordata</taxon>
        <taxon>Craniata</taxon>
        <taxon>Vertebrata</taxon>
        <taxon>Euteleostomi</taxon>
        <taxon>Actinopterygii</taxon>
        <taxon>Neopterygii</taxon>
        <taxon>Teleostei</taxon>
        <taxon>Neoteleostei</taxon>
        <taxon>Acanthomorphata</taxon>
        <taxon>Ovalentaria</taxon>
        <taxon>Atherinomorphae</taxon>
        <taxon>Atheriniformes</taxon>
        <taxon>Atherinopsidae</taxon>
        <taxon>Menidiinae</taxon>
        <taxon>Menidia</taxon>
    </lineage>
</organism>
<protein>
    <submittedName>
        <fullName evidence="1">(Atlantic silverside) hypothetical protein</fullName>
    </submittedName>
</protein>
<evidence type="ECO:0000313" key="1">
    <source>
        <dbReference type="EMBL" id="CAG5946797.1"/>
    </source>
</evidence>
<reference evidence="1" key="1">
    <citation type="submission" date="2021-05" db="EMBL/GenBank/DDBJ databases">
        <authorList>
            <person name="Tigano A."/>
        </authorList>
    </citation>
    <scope>NUCLEOTIDE SEQUENCE</scope>
</reference>
<dbReference type="AlphaFoldDB" id="A0A8S4B8K0"/>